<evidence type="ECO:0000259" key="1">
    <source>
        <dbReference type="Pfam" id="PF00534"/>
    </source>
</evidence>
<dbReference type="SUPFAM" id="SSF53756">
    <property type="entry name" value="UDP-Glycosyltransferase/glycogen phosphorylase"/>
    <property type="match status" value="1"/>
</dbReference>
<dbReference type="RefSeq" id="WP_309149754.1">
    <property type="nucleotide sequence ID" value="NZ_JARSBG010000001.1"/>
</dbReference>
<dbReference type="CDD" id="cd03801">
    <property type="entry name" value="GT4_PimA-like"/>
    <property type="match status" value="1"/>
</dbReference>
<feature type="domain" description="Glycosyl transferase family 1" evidence="1">
    <location>
        <begin position="219"/>
        <end position="309"/>
    </location>
</feature>
<comment type="caution">
    <text evidence="2">The sequence shown here is derived from an EMBL/GenBank/DDBJ whole genome shotgun (WGS) entry which is preliminary data.</text>
</comment>
<keyword evidence="2" id="KW-0328">Glycosyltransferase</keyword>
<dbReference type="Gene3D" id="3.40.50.2000">
    <property type="entry name" value="Glycogen Phosphorylase B"/>
    <property type="match status" value="1"/>
</dbReference>
<proteinExistence type="predicted"/>
<dbReference type="Proteomes" id="UP001234811">
    <property type="component" value="Unassembled WGS sequence"/>
</dbReference>
<protein>
    <submittedName>
        <fullName evidence="2">Glycosyltransferase family 4 protein</fullName>
        <ecNumber evidence="2">2.4.-.-</ecNumber>
    </submittedName>
</protein>
<dbReference type="Pfam" id="PF00534">
    <property type="entry name" value="Glycos_transf_1"/>
    <property type="match status" value="1"/>
</dbReference>
<evidence type="ECO:0000313" key="2">
    <source>
        <dbReference type="EMBL" id="MDQ9559057.1"/>
    </source>
</evidence>
<gene>
    <name evidence="2" type="ORF">RF091_26555</name>
</gene>
<sequence>MSKIAFLLWSPDISGGTNVIFEHATRMRKNGDDITIITEDKPNNKRLEWFPGAEKLTWMDYAEAADKKFDLVIATWWRTVFYLNKINAKKYAFFVQSIESRFYPEDEVTLRTLVDLTYSLHVNFITEATWIKEYLKEHFDQDALLVRNGISKAYFNDEIKPKVPRASEKLRVLVEGPLNVSFKNTELAVELCRQSRADEVWFVTSTEIGAYPNVDRLFSRVPISEIGSIYASCDVLVKLSTVEGMFGPPLEIYHTGGTSISYDVTGYDEYIEHNVNGLVSFSRQNQEIIEFINRLKDNPDELAQLKANALATAEKWPDWESSSKEFSAACEQLIASGVITSVTLLKAQTERFWLFYEESLRQAQQGGQAGIPSLNRYAHFRQRVINKLHRDYPTIFSLLRKLKWTVKSYLPGAR</sequence>
<name>A0ABD5BQJ5_SERMA</name>
<dbReference type="EMBL" id="JAVIPQ010000447">
    <property type="protein sequence ID" value="MDQ9559057.1"/>
    <property type="molecule type" value="Genomic_DNA"/>
</dbReference>
<dbReference type="InterPro" id="IPR001296">
    <property type="entry name" value="Glyco_trans_1"/>
</dbReference>
<dbReference type="AlphaFoldDB" id="A0ABD5BQJ5"/>
<dbReference type="EC" id="2.4.-.-" evidence="2"/>
<organism evidence="2 3">
    <name type="scientific">Serratia marcescens</name>
    <dbReference type="NCBI Taxonomy" id="615"/>
    <lineage>
        <taxon>Bacteria</taxon>
        <taxon>Pseudomonadati</taxon>
        <taxon>Pseudomonadota</taxon>
        <taxon>Gammaproteobacteria</taxon>
        <taxon>Enterobacterales</taxon>
        <taxon>Yersiniaceae</taxon>
        <taxon>Serratia</taxon>
    </lineage>
</organism>
<reference evidence="2 3" key="1">
    <citation type="submission" date="2023-07" db="EMBL/GenBank/DDBJ databases">
        <title>Pathogens genome sequencing project 196.</title>
        <authorList>
            <person name="Cao X."/>
        </authorList>
    </citation>
    <scope>NUCLEOTIDE SEQUENCE [LARGE SCALE GENOMIC DNA]</scope>
    <source>
        <strain evidence="2 3">SM41</strain>
    </source>
</reference>
<accession>A0ABD5BQJ5</accession>
<dbReference type="GO" id="GO:0016757">
    <property type="term" value="F:glycosyltransferase activity"/>
    <property type="evidence" value="ECO:0007669"/>
    <property type="project" value="UniProtKB-KW"/>
</dbReference>
<dbReference type="Gene3D" id="3.40.50.11090">
    <property type="match status" value="1"/>
</dbReference>
<keyword evidence="2" id="KW-0808">Transferase</keyword>
<evidence type="ECO:0000313" key="3">
    <source>
        <dbReference type="Proteomes" id="UP001234811"/>
    </source>
</evidence>